<dbReference type="EMBL" id="JABVXQ010000002">
    <property type="protein sequence ID" value="KAF6125321.1"/>
    <property type="molecule type" value="Genomic_DNA"/>
</dbReference>
<comment type="caution">
    <text evidence="2">The sequence shown here is derived from an EMBL/GenBank/DDBJ whole genome shotgun (WGS) entry which is preliminary data.</text>
</comment>
<protein>
    <submittedName>
        <fullName evidence="2">Uncharacterized protein</fullName>
    </submittedName>
</protein>
<sequence length="139" mass="14732">MEKPRAHSAIAGLSCGRSEPSGGVWKGAVDHDHPQPPPQRKSQPVSYSLPFLPHSPLELQAQVVPRDAGAKQLSYLTGTALHGNSTLVLPPAAVRRPRRQGHACPALHGLVKGSPGADTLSGLRARPKKVLPSAMVWLN</sequence>
<proteinExistence type="predicted"/>
<organism evidence="2 3">
    <name type="scientific">Phyllostomus discolor</name>
    <name type="common">pale spear-nosed bat</name>
    <dbReference type="NCBI Taxonomy" id="89673"/>
    <lineage>
        <taxon>Eukaryota</taxon>
        <taxon>Metazoa</taxon>
        <taxon>Chordata</taxon>
        <taxon>Craniata</taxon>
        <taxon>Vertebrata</taxon>
        <taxon>Euteleostomi</taxon>
        <taxon>Mammalia</taxon>
        <taxon>Eutheria</taxon>
        <taxon>Laurasiatheria</taxon>
        <taxon>Chiroptera</taxon>
        <taxon>Yangochiroptera</taxon>
        <taxon>Phyllostomidae</taxon>
        <taxon>Phyllostominae</taxon>
        <taxon>Phyllostomus</taxon>
    </lineage>
</organism>
<evidence type="ECO:0000313" key="2">
    <source>
        <dbReference type="EMBL" id="KAF6125321.1"/>
    </source>
</evidence>
<feature type="region of interest" description="Disordered" evidence="1">
    <location>
        <begin position="1"/>
        <end position="47"/>
    </location>
</feature>
<evidence type="ECO:0000256" key="1">
    <source>
        <dbReference type="SAM" id="MobiDB-lite"/>
    </source>
</evidence>
<dbReference type="Proteomes" id="UP000664940">
    <property type="component" value="Unassembled WGS sequence"/>
</dbReference>
<reference evidence="2 3" key="1">
    <citation type="journal article" date="2020" name="Nature">
        <title>Six reference-quality genomes reveal evolution of bat adaptations.</title>
        <authorList>
            <person name="Jebb D."/>
            <person name="Huang Z."/>
            <person name="Pippel M."/>
            <person name="Hughes G.M."/>
            <person name="Lavrichenko K."/>
            <person name="Devanna P."/>
            <person name="Winkler S."/>
            <person name="Jermiin L.S."/>
            <person name="Skirmuntt E.C."/>
            <person name="Katzourakis A."/>
            <person name="Burkitt-Gray L."/>
            <person name="Ray D.A."/>
            <person name="Sullivan K.A.M."/>
            <person name="Roscito J.G."/>
            <person name="Kirilenko B.M."/>
            <person name="Davalos L.M."/>
            <person name="Corthals A.P."/>
            <person name="Power M.L."/>
            <person name="Jones G."/>
            <person name="Ransome R.D."/>
            <person name="Dechmann D.K.N."/>
            <person name="Locatelli A.G."/>
            <person name="Puechmaille S.J."/>
            <person name="Fedrigo O."/>
            <person name="Jarvis E.D."/>
            <person name="Hiller M."/>
            <person name="Vernes S.C."/>
            <person name="Myers E.W."/>
            <person name="Teeling E.C."/>
        </authorList>
    </citation>
    <scope>NUCLEOTIDE SEQUENCE [LARGE SCALE GENOMIC DNA]</scope>
    <source>
        <strain evidence="2">Bat1K_MPI-CBG_1</strain>
    </source>
</reference>
<name>A0A834EPY8_9CHIR</name>
<dbReference type="AlphaFoldDB" id="A0A834EPY8"/>
<evidence type="ECO:0000313" key="3">
    <source>
        <dbReference type="Proteomes" id="UP000664940"/>
    </source>
</evidence>
<accession>A0A834EPY8</accession>
<gene>
    <name evidence="2" type="ORF">HJG60_009829</name>
</gene>